<evidence type="ECO:0000256" key="17">
    <source>
        <dbReference type="ARBA" id="ARBA00023136"/>
    </source>
</evidence>
<keyword evidence="11" id="KW-0479">Metal-binding</keyword>
<evidence type="ECO:0000313" key="20">
    <source>
        <dbReference type="EMBL" id="WDE96132.1"/>
    </source>
</evidence>
<evidence type="ECO:0000256" key="12">
    <source>
        <dbReference type="ARBA" id="ARBA00022730"/>
    </source>
</evidence>
<evidence type="ECO:0000256" key="14">
    <source>
        <dbReference type="ARBA" id="ARBA00022801"/>
    </source>
</evidence>
<evidence type="ECO:0000256" key="3">
    <source>
        <dbReference type="ARBA" id="ARBA00005663"/>
    </source>
</evidence>
<evidence type="ECO:0000256" key="16">
    <source>
        <dbReference type="ARBA" id="ARBA00022884"/>
    </source>
</evidence>
<keyword evidence="10" id="KW-0540">Nuclease</keyword>
<comment type="similarity">
    <text evidence="3">Belongs to the RNase E/G family. RNase G subfamily.</text>
</comment>
<dbReference type="InterPro" id="IPR003029">
    <property type="entry name" value="S1_domain"/>
</dbReference>
<keyword evidence="16" id="KW-0694">RNA-binding</keyword>
<keyword evidence="13" id="KW-0255">Endonuclease</keyword>
<dbReference type="InterPro" id="IPR004659">
    <property type="entry name" value="RNase_E/G"/>
</dbReference>
<evidence type="ECO:0000256" key="11">
    <source>
        <dbReference type="ARBA" id="ARBA00022723"/>
    </source>
</evidence>
<dbReference type="CDD" id="cd04453">
    <property type="entry name" value="S1_RNase_E"/>
    <property type="match status" value="1"/>
</dbReference>
<protein>
    <recommendedName>
        <fullName evidence="4">Ribonuclease G</fullName>
    </recommendedName>
</protein>
<evidence type="ECO:0000256" key="7">
    <source>
        <dbReference type="ARBA" id="ARBA00022519"/>
    </source>
</evidence>
<evidence type="ECO:0000259" key="19">
    <source>
        <dbReference type="SMART" id="SM00316"/>
    </source>
</evidence>
<evidence type="ECO:0000256" key="15">
    <source>
        <dbReference type="ARBA" id="ARBA00022842"/>
    </source>
</evidence>
<feature type="domain" description="S1 motif" evidence="19">
    <location>
        <begin position="36"/>
        <end position="159"/>
    </location>
</feature>
<keyword evidence="21" id="KW-1185">Reference proteome</keyword>
<evidence type="ECO:0000256" key="1">
    <source>
        <dbReference type="ARBA" id="ARBA00001946"/>
    </source>
</evidence>
<dbReference type="Proteomes" id="UP001214250">
    <property type="component" value="Chromosome 1"/>
</dbReference>
<comment type="subcellular location">
    <subcellularLocation>
        <location evidence="2">Cytoplasm</location>
    </subcellularLocation>
</comment>
<evidence type="ECO:0000256" key="13">
    <source>
        <dbReference type="ARBA" id="ARBA00022759"/>
    </source>
</evidence>
<evidence type="ECO:0000256" key="10">
    <source>
        <dbReference type="ARBA" id="ARBA00022722"/>
    </source>
</evidence>
<keyword evidence="6" id="KW-0963">Cytoplasm</keyword>
<dbReference type="SMART" id="SM00316">
    <property type="entry name" value="S1"/>
    <property type="match status" value="1"/>
</dbReference>
<keyword evidence="7" id="KW-0997">Cell inner membrane</keyword>
<evidence type="ECO:0000256" key="6">
    <source>
        <dbReference type="ARBA" id="ARBA00022490"/>
    </source>
</evidence>
<keyword evidence="15" id="KW-0460">Magnesium</keyword>
<name>A0ABY7VTD0_9BACT</name>
<evidence type="ECO:0000256" key="4">
    <source>
        <dbReference type="ARBA" id="ARBA00017719"/>
    </source>
</evidence>
<reference evidence="20 21" key="1">
    <citation type="submission" date="2023-02" db="EMBL/GenBank/DDBJ databases">
        <title>Genome sequence of Lentisphaera profundi SAORIC-696.</title>
        <authorList>
            <person name="Kim e."/>
            <person name="Cho J.-C."/>
            <person name="Choi A."/>
            <person name="Kang I."/>
        </authorList>
    </citation>
    <scope>NUCLEOTIDE SEQUENCE [LARGE SCALE GENOMIC DNA]</scope>
    <source>
        <strain evidence="20 21">SAORIC-696</strain>
    </source>
</reference>
<feature type="region of interest" description="Disordered" evidence="18">
    <location>
        <begin position="103"/>
        <end position="122"/>
    </location>
</feature>
<dbReference type="Gene3D" id="2.40.50.140">
    <property type="entry name" value="Nucleic acid-binding proteins"/>
    <property type="match status" value="1"/>
</dbReference>
<evidence type="ECO:0000256" key="8">
    <source>
        <dbReference type="ARBA" id="ARBA00022552"/>
    </source>
</evidence>
<evidence type="ECO:0000256" key="5">
    <source>
        <dbReference type="ARBA" id="ARBA00022475"/>
    </source>
</evidence>
<dbReference type="Gene3D" id="3.40.1260.20">
    <property type="entry name" value="Ribonuclease E, catalytic domain"/>
    <property type="match status" value="1"/>
</dbReference>
<organism evidence="20 21">
    <name type="scientific">Lentisphaera profundi</name>
    <dbReference type="NCBI Taxonomy" id="1658616"/>
    <lineage>
        <taxon>Bacteria</taxon>
        <taxon>Pseudomonadati</taxon>
        <taxon>Lentisphaerota</taxon>
        <taxon>Lentisphaeria</taxon>
        <taxon>Lentisphaerales</taxon>
        <taxon>Lentisphaeraceae</taxon>
        <taxon>Lentisphaera</taxon>
    </lineage>
</organism>
<comment type="cofactor">
    <cofactor evidence="1">
        <name>Mg(2+)</name>
        <dbReference type="ChEBI" id="CHEBI:18420"/>
    </cofactor>
</comment>
<feature type="compositionally biased region" description="Basic and acidic residues" evidence="18">
    <location>
        <begin position="113"/>
        <end position="122"/>
    </location>
</feature>
<evidence type="ECO:0000313" key="21">
    <source>
        <dbReference type="Proteomes" id="UP001214250"/>
    </source>
</evidence>
<proteinExistence type="inferred from homology"/>
<keyword evidence="14" id="KW-0378">Hydrolase</keyword>
<dbReference type="PANTHER" id="PTHR30001:SF1">
    <property type="entry name" value="RIBONUCLEASE E_G-LIKE PROTEIN, CHLOROPLASTIC"/>
    <property type="match status" value="1"/>
</dbReference>
<keyword evidence="17" id="KW-0472">Membrane</keyword>
<dbReference type="Pfam" id="PF20833">
    <property type="entry name" value="RNase_E_G_Thio"/>
    <property type="match status" value="1"/>
</dbReference>
<dbReference type="InterPro" id="IPR012340">
    <property type="entry name" value="NA-bd_OB-fold"/>
</dbReference>
<evidence type="ECO:0000256" key="2">
    <source>
        <dbReference type="ARBA" id="ARBA00004496"/>
    </source>
</evidence>
<dbReference type="InterPro" id="IPR048583">
    <property type="entry name" value="RNase_E_G_thioredoxin-like"/>
</dbReference>
<dbReference type="EMBL" id="CP117811">
    <property type="protein sequence ID" value="WDE96132.1"/>
    <property type="molecule type" value="Genomic_DNA"/>
</dbReference>
<dbReference type="Pfam" id="PF10150">
    <property type="entry name" value="RNase_E_G"/>
    <property type="match status" value="1"/>
</dbReference>
<keyword evidence="9" id="KW-0819">tRNA processing</keyword>
<evidence type="ECO:0000256" key="9">
    <source>
        <dbReference type="ARBA" id="ARBA00022694"/>
    </source>
</evidence>
<accession>A0ABY7VTD0</accession>
<keyword evidence="8" id="KW-0698">rRNA processing</keyword>
<dbReference type="SUPFAM" id="SSF50249">
    <property type="entry name" value="Nucleic acid-binding proteins"/>
    <property type="match status" value="1"/>
</dbReference>
<gene>
    <name evidence="20" type="ORF">PQO03_10445</name>
</gene>
<keyword evidence="5" id="KW-1003">Cell membrane</keyword>
<dbReference type="InterPro" id="IPR019307">
    <property type="entry name" value="RNA-bd_AU-1/RNase_E/G"/>
</dbReference>
<sequence length="535" mass="61577">MKQIFINKEQLETRVAMVENNILTEYEVERYDQERLVGSIFKGRIKNLENSLQAAFVDIGFQKNAFLHYWDMIPAAYNDGLFEQDAMSKDTVASMDANIGDSFSSTLKKKPGRSKDGDDQDRMRKEIERIPELFPVGSEVIVQVTKGPIGTKGPRVTTNLSIPGRYLVLLPHTSHIGVSKRIQNHKERDRLRSVLRKMSLPERMGCICRTLGDGKPEEYFHNDIEMLLDIWDTMERNRQTQRAPYCLYREPDLMSRSTRYFLTDSVDDVWIDNHEAYTKFRKTIVKISDVNISKLKHHNQHKPLFQHFGIAKQIDSIFERQVSLPSGGYICIDETEALIAIDINSGKARQGKDHPETILMTNLEAAESIARQLRLRDIGGLVVIDFIDMRSKKDQMQVYRALKKGVQHDKAKTKISPISQLGLLEMTRQREHQSLKDSLYTPCSNCEGKGVVKSMVSVSVEIQRKLQALLKRSKDKMEVRVICHPDILHRLRAEDARILRNMEKSLGGNLSFRADDSLHVEEFKVVNPNTMKEYR</sequence>
<dbReference type="PANTHER" id="PTHR30001">
    <property type="entry name" value="RIBONUCLEASE"/>
    <property type="match status" value="1"/>
</dbReference>
<dbReference type="RefSeq" id="WP_274150186.1">
    <property type="nucleotide sequence ID" value="NZ_CP117811.1"/>
</dbReference>
<evidence type="ECO:0000256" key="18">
    <source>
        <dbReference type="SAM" id="MobiDB-lite"/>
    </source>
</evidence>
<dbReference type="NCBIfam" id="TIGR00757">
    <property type="entry name" value="RNaseEG"/>
    <property type="match status" value="1"/>
</dbReference>
<keyword evidence="12" id="KW-0699">rRNA-binding</keyword>